<protein>
    <submittedName>
        <fullName evidence="2">AAA family ATPase</fullName>
    </submittedName>
</protein>
<reference evidence="2 3" key="1">
    <citation type="submission" date="2019-11" db="EMBL/GenBank/DDBJ databases">
        <title>Whole-genome sequence of a Rhodoblastus acidophilus DSM 142.</title>
        <authorList>
            <person name="Kyndt J.A."/>
            <person name="Meyer T.E."/>
        </authorList>
    </citation>
    <scope>NUCLEOTIDE SEQUENCE [LARGE SCALE GENOMIC DNA]</scope>
    <source>
        <strain evidence="2 3">DSM 142</strain>
    </source>
</reference>
<evidence type="ECO:0000259" key="1">
    <source>
        <dbReference type="SMART" id="SM00382"/>
    </source>
</evidence>
<dbReference type="GO" id="GO:0004252">
    <property type="term" value="F:serine-type endopeptidase activity"/>
    <property type="evidence" value="ECO:0007669"/>
    <property type="project" value="InterPro"/>
</dbReference>
<evidence type="ECO:0000313" key="2">
    <source>
        <dbReference type="EMBL" id="MTV31796.1"/>
    </source>
</evidence>
<sequence length="355" mass="38955">MKKKNCVSDLNACPVSSTPPHARHTIELYDETELQELIRSIKGAADQDFGLAQDEVRRLAVLEGLAKGVMGPRRELLVGDIAMVERLESLKNTSPSFSAVIDVIRREACASMQTKAPMRLTPMILLGPPGYGKTRIIRRLATVLDTPSVSVSMNMCDDICGELIGHSRSWRAARQGSISCALLENDCAAPVVVIDEIEKAMRQGRDESPPNEIWLSLFEPENARVFKDAFIGLTLRAEHIIYLATANSLRGIPTPVLDRALVLSINAPEGDECITLARSVFRAFAADRPGLEGDLDLAAYEILARHTPRAMLKLLLLASGFAADRRSLRIEAGDIRDAESIVQARGEPARRYGFI</sequence>
<name>A0A6N8DPL6_RHOAC</name>
<dbReference type="Pfam" id="PF00004">
    <property type="entry name" value="AAA"/>
    <property type="match status" value="1"/>
</dbReference>
<gene>
    <name evidence="2" type="ORF">GJ654_12450</name>
</gene>
<comment type="caution">
    <text evidence="2">The sequence shown here is derived from an EMBL/GenBank/DDBJ whole genome shotgun (WGS) entry which is preliminary data.</text>
</comment>
<dbReference type="SUPFAM" id="SSF52540">
    <property type="entry name" value="P-loop containing nucleoside triphosphate hydrolases"/>
    <property type="match status" value="1"/>
</dbReference>
<dbReference type="EMBL" id="WNKS01000010">
    <property type="protein sequence ID" value="MTV31796.1"/>
    <property type="molecule type" value="Genomic_DNA"/>
</dbReference>
<dbReference type="GO" id="GO:0005524">
    <property type="term" value="F:ATP binding"/>
    <property type="evidence" value="ECO:0007669"/>
    <property type="project" value="InterPro"/>
</dbReference>
<dbReference type="InterPro" id="IPR003959">
    <property type="entry name" value="ATPase_AAA_core"/>
</dbReference>
<dbReference type="PANTHER" id="PTHR43718">
    <property type="entry name" value="LON PROTEASE"/>
    <property type="match status" value="1"/>
</dbReference>
<dbReference type="SMART" id="SM00382">
    <property type="entry name" value="AAA"/>
    <property type="match status" value="1"/>
</dbReference>
<dbReference type="InterPro" id="IPR027065">
    <property type="entry name" value="Lon_Prtase"/>
</dbReference>
<dbReference type="GO" id="GO:0006515">
    <property type="term" value="P:protein quality control for misfolded or incompletely synthesized proteins"/>
    <property type="evidence" value="ECO:0007669"/>
    <property type="project" value="TreeGrafter"/>
</dbReference>
<dbReference type="PANTHER" id="PTHR43718:SF2">
    <property type="entry name" value="LON PROTEASE HOMOLOG, MITOCHONDRIAL"/>
    <property type="match status" value="1"/>
</dbReference>
<dbReference type="Proteomes" id="UP000439113">
    <property type="component" value="Unassembled WGS sequence"/>
</dbReference>
<dbReference type="RefSeq" id="WP_155446471.1">
    <property type="nucleotide sequence ID" value="NZ_JAOQNR010000012.1"/>
</dbReference>
<accession>A0A6N8DPL6</accession>
<organism evidence="2 3">
    <name type="scientific">Rhodoblastus acidophilus</name>
    <name type="common">Rhodopseudomonas acidophila</name>
    <dbReference type="NCBI Taxonomy" id="1074"/>
    <lineage>
        <taxon>Bacteria</taxon>
        <taxon>Pseudomonadati</taxon>
        <taxon>Pseudomonadota</taxon>
        <taxon>Alphaproteobacteria</taxon>
        <taxon>Hyphomicrobiales</taxon>
        <taxon>Rhodoblastaceae</taxon>
        <taxon>Rhodoblastus</taxon>
    </lineage>
</organism>
<dbReference type="GO" id="GO:0016887">
    <property type="term" value="F:ATP hydrolysis activity"/>
    <property type="evidence" value="ECO:0007669"/>
    <property type="project" value="InterPro"/>
</dbReference>
<dbReference type="OrthoDB" id="5297432at2"/>
<dbReference type="AlphaFoldDB" id="A0A6N8DPL6"/>
<dbReference type="InterPro" id="IPR027417">
    <property type="entry name" value="P-loop_NTPase"/>
</dbReference>
<dbReference type="GO" id="GO:0004176">
    <property type="term" value="F:ATP-dependent peptidase activity"/>
    <property type="evidence" value="ECO:0007669"/>
    <property type="project" value="InterPro"/>
</dbReference>
<proteinExistence type="predicted"/>
<dbReference type="Gene3D" id="3.40.50.300">
    <property type="entry name" value="P-loop containing nucleotide triphosphate hydrolases"/>
    <property type="match status" value="1"/>
</dbReference>
<feature type="domain" description="AAA+ ATPase" evidence="1">
    <location>
        <begin position="119"/>
        <end position="267"/>
    </location>
</feature>
<dbReference type="InterPro" id="IPR003593">
    <property type="entry name" value="AAA+_ATPase"/>
</dbReference>
<evidence type="ECO:0000313" key="3">
    <source>
        <dbReference type="Proteomes" id="UP000439113"/>
    </source>
</evidence>